<sequence>MPITVQAHAALERGGPLRPWSYEQRDARPHDVRIDVLFCGVCHTDLHSIGPWGQNFPLVPGHETVGRVVEIGSAVSTFALGDLVGVGPVVDSCRDCPPCRAGQESMCQQIATAAYDAQDRHGGGVTRGGFAETVVCDERFVFRIPDGLDPAAVAPLLCAGSTVYTPLKQWDAGPGTTVGIVGIGGLGHLGVKFARALGAHVVAFTTSASKAQAALALGAHEVVLSGDPAQMAAQGNRFDLLLDTVPVTHPLTPYMQTLTTGATLVSVGLPPAFDVMPFAMVLGRRSLAGAGAGGAAETREMLEFAARHAITADIETVGRAELNTALKRLEANDVKYRFVVDMKA</sequence>
<evidence type="ECO:0000256" key="7">
    <source>
        <dbReference type="RuleBase" id="RU361277"/>
    </source>
</evidence>
<dbReference type="Proteomes" id="UP001197247">
    <property type="component" value="Unassembled WGS sequence"/>
</dbReference>
<protein>
    <recommendedName>
        <fullName evidence="5">alcohol dehydrogenase (NADP(+))</fullName>
        <ecNumber evidence="5">1.1.1.2</ecNumber>
    </recommendedName>
</protein>
<comment type="catalytic activity">
    <reaction evidence="6">
        <text>a primary alcohol + NADP(+) = an aldehyde + NADPH + H(+)</text>
        <dbReference type="Rhea" id="RHEA:15937"/>
        <dbReference type="ChEBI" id="CHEBI:15378"/>
        <dbReference type="ChEBI" id="CHEBI:15734"/>
        <dbReference type="ChEBI" id="CHEBI:17478"/>
        <dbReference type="ChEBI" id="CHEBI:57783"/>
        <dbReference type="ChEBI" id="CHEBI:58349"/>
        <dbReference type="EC" id="1.1.1.2"/>
    </reaction>
</comment>
<comment type="caution">
    <text evidence="10">The sequence shown here is derived from an EMBL/GenBank/DDBJ whole genome shotgun (WGS) entry which is preliminary data.</text>
</comment>
<evidence type="ECO:0000256" key="4">
    <source>
        <dbReference type="ARBA" id="ARBA00023002"/>
    </source>
</evidence>
<dbReference type="InterPro" id="IPR013154">
    <property type="entry name" value="ADH-like_N"/>
</dbReference>
<feature type="domain" description="Alcohol dehydrogenase-like N-terminal" evidence="9">
    <location>
        <begin position="29"/>
        <end position="146"/>
    </location>
</feature>
<evidence type="ECO:0000256" key="5">
    <source>
        <dbReference type="ARBA" id="ARBA00024074"/>
    </source>
</evidence>
<dbReference type="SUPFAM" id="SSF51735">
    <property type="entry name" value="NAD(P)-binding Rossmann-fold domains"/>
    <property type="match status" value="1"/>
</dbReference>
<evidence type="ECO:0000256" key="6">
    <source>
        <dbReference type="ARBA" id="ARBA00048262"/>
    </source>
</evidence>
<name>A0ABS5TPC4_9ACTN</name>
<dbReference type="EC" id="1.1.1.2" evidence="5"/>
<dbReference type="Pfam" id="PF08240">
    <property type="entry name" value="ADH_N"/>
    <property type="match status" value="1"/>
</dbReference>
<keyword evidence="11" id="KW-1185">Reference proteome</keyword>
<dbReference type="InterPro" id="IPR036291">
    <property type="entry name" value="NAD(P)-bd_dom_sf"/>
</dbReference>
<comment type="cofactor">
    <cofactor evidence="1 7">
        <name>Zn(2+)</name>
        <dbReference type="ChEBI" id="CHEBI:29105"/>
    </cofactor>
</comment>
<keyword evidence="2 7" id="KW-0479">Metal-binding</keyword>
<dbReference type="Gene3D" id="3.90.180.10">
    <property type="entry name" value="Medium-chain alcohol dehydrogenases, catalytic domain"/>
    <property type="match status" value="1"/>
</dbReference>
<dbReference type="PANTHER" id="PTHR42683">
    <property type="entry name" value="ALDEHYDE REDUCTASE"/>
    <property type="match status" value="1"/>
</dbReference>
<gene>
    <name evidence="10" type="ORF">KIH74_28575</name>
</gene>
<comment type="similarity">
    <text evidence="7">Belongs to the zinc-containing alcohol dehydrogenase family.</text>
</comment>
<dbReference type="RefSeq" id="WP_214159471.1">
    <property type="nucleotide sequence ID" value="NZ_JAHBAY010000014.1"/>
</dbReference>
<dbReference type="PROSITE" id="PS00059">
    <property type="entry name" value="ADH_ZINC"/>
    <property type="match status" value="1"/>
</dbReference>
<dbReference type="CDD" id="cd05283">
    <property type="entry name" value="CAD1"/>
    <property type="match status" value="1"/>
</dbReference>
<feature type="domain" description="Alcohol dehydrogenase-like C-terminal" evidence="8">
    <location>
        <begin position="185"/>
        <end position="306"/>
    </location>
</feature>
<evidence type="ECO:0000313" key="10">
    <source>
        <dbReference type="EMBL" id="MBT0772932.1"/>
    </source>
</evidence>
<proteinExistence type="inferred from homology"/>
<dbReference type="EMBL" id="JAHBAY010000014">
    <property type="protein sequence ID" value="MBT0772932.1"/>
    <property type="molecule type" value="Genomic_DNA"/>
</dbReference>
<dbReference type="Gene3D" id="3.40.50.720">
    <property type="entry name" value="NAD(P)-binding Rossmann-like Domain"/>
    <property type="match status" value="1"/>
</dbReference>
<keyword evidence="3 7" id="KW-0862">Zinc</keyword>
<dbReference type="InterPro" id="IPR011032">
    <property type="entry name" value="GroES-like_sf"/>
</dbReference>
<organism evidence="10 11">
    <name type="scientific">Kineosporia corallincola</name>
    <dbReference type="NCBI Taxonomy" id="2835133"/>
    <lineage>
        <taxon>Bacteria</taxon>
        <taxon>Bacillati</taxon>
        <taxon>Actinomycetota</taxon>
        <taxon>Actinomycetes</taxon>
        <taxon>Kineosporiales</taxon>
        <taxon>Kineosporiaceae</taxon>
        <taxon>Kineosporia</taxon>
    </lineage>
</organism>
<dbReference type="InterPro" id="IPR047109">
    <property type="entry name" value="CAD-like"/>
</dbReference>
<evidence type="ECO:0000256" key="2">
    <source>
        <dbReference type="ARBA" id="ARBA00022723"/>
    </source>
</evidence>
<dbReference type="Pfam" id="PF00107">
    <property type="entry name" value="ADH_zinc_N"/>
    <property type="match status" value="1"/>
</dbReference>
<evidence type="ECO:0000259" key="8">
    <source>
        <dbReference type="Pfam" id="PF00107"/>
    </source>
</evidence>
<keyword evidence="4" id="KW-0560">Oxidoreductase</keyword>
<accession>A0ABS5TPC4</accession>
<reference evidence="10 11" key="1">
    <citation type="submission" date="2021-05" db="EMBL/GenBank/DDBJ databases">
        <title>Kineosporia and Streptomyces sp. nov. two new marine actinobacteria isolated from Coral.</title>
        <authorList>
            <person name="Buangrab K."/>
            <person name="Sutthacheep M."/>
            <person name="Yeemin T."/>
            <person name="Harunari E."/>
            <person name="Igarashi Y."/>
            <person name="Kanchanasin P."/>
            <person name="Tanasupawat S."/>
            <person name="Phongsopitanun W."/>
        </authorList>
    </citation>
    <scope>NUCLEOTIDE SEQUENCE [LARGE SCALE GENOMIC DNA]</scope>
    <source>
        <strain evidence="10 11">J2-2</strain>
    </source>
</reference>
<evidence type="ECO:0000313" key="11">
    <source>
        <dbReference type="Proteomes" id="UP001197247"/>
    </source>
</evidence>
<dbReference type="InterPro" id="IPR013149">
    <property type="entry name" value="ADH-like_C"/>
</dbReference>
<evidence type="ECO:0000256" key="1">
    <source>
        <dbReference type="ARBA" id="ARBA00001947"/>
    </source>
</evidence>
<dbReference type="SUPFAM" id="SSF50129">
    <property type="entry name" value="GroES-like"/>
    <property type="match status" value="1"/>
</dbReference>
<dbReference type="InterPro" id="IPR002328">
    <property type="entry name" value="ADH_Zn_CS"/>
</dbReference>
<evidence type="ECO:0000259" key="9">
    <source>
        <dbReference type="Pfam" id="PF08240"/>
    </source>
</evidence>
<evidence type="ECO:0000256" key="3">
    <source>
        <dbReference type="ARBA" id="ARBA00022833"/>
    </source>
</evidence>